<dbReference type="GO" id="GO:0016747">
    <property type="term" value="F:acyltransferase activity, transferring groups other than amino-acyl groups"/>
    <property type="evidence" value="ECO:0007669"/>
    <property type="project" value="InterPro"/>
</dbReference>
<comment type="caution">
    <text evidence="2">The sequence shown here is derived from an EMBL/GenBank/DDBJ whole genome shotgun (WGS) entry which is preliminary data.</text>
</comment>
<keyword evidence="3" id="KW-1185">Reference proteome</keyword>
<dbReference type="EMBL" id="QUAC01000479">
    <property type="protein sequence ID" value="REK84656.1"/>
    <property type="molecule type" value="Genomic_DNA"/>
</dbReference>
<dbReference type="Pfam" id="PF13302">
    <property type="entry name" value="Acetyltransf_3"/>
    <property type="match status" value="1"/>
</dbReference>
<reference evidence="2 3" key="1">
    <citation type="submission" date="2018-08" db="EMBL/GenBank/DDBJ databases">
        <title>Streptomyces NEAU-D10 sp. nov., a novel Actinomycete isolated from soil.</title>
        <authorList>
            <person name="Jin L."/>
        </authorList>
    </citation>
    <scope>NUCLEOTIDE SEQUENCE [LARGE SCALE GENOMIC DNA]</scope>
    <source>
        <strain evidence="2 3">NEAU-D10</strain>
    </source>
</reference>
<dbReference type="Proteomes" id="UP000262477">
    <property type="component" value="Unassembled WGS sequence"/>
</dbReference>
<accession>A0A371PQ69</accession>
<keyword evidence="2" id="KW-0808">Transferase</keyword>
<dbReference type="SUPFAM" id="SSF55729">
    <property type="entry name" value="Acyl-CoA N-acyltransferases (Nat)"/>
    <property type="match status" value="1"/>
</dbReference>
<proteinExistence type="predicted"/>
<dbReference type="Gene3D" id="3.40.630.30">
    <property type="match status" value="1"/>
</dbReference>
<protein>
    <submittedName>
        <fullName evidence="2">N-acetyltransferase</fullName>
    </submittedName>
</protein>
<evidence type="ECO:0000313" key="2">
    <source>
        <dbReference type="EMBL" id="REK84656.1"/>
    </source>
</evidence>
<evidence type="ECO:0000259" key="1">
    <source>
        <dbReference type="Pfam" id="PF13302"/>
    </source>
</evidence>
<gene>
    <name evidence="2" type="ORF">DY245_42090</name>
</gene>
<dbReference type="InterPro" id="IPR000182">
    <property type="entry name" value="GNAT_dom"/>
</dbReference>
<organism evidence="2 3">
    <name type="scientific">Streptomyces inhibens</name>
    <dbReference type="NCBI Taxonomy" id="2293571"/>
    <lineage>
        <taxon>Bacteria</taxon>
        <taxon>Bacillati</taxon>
        <taxon>Actinomycetota</taxon>
        <taxon>Actinomycetes</taxon>
        <taxon>Kitasatosporales</taxon>
        <taxon>Streptomycetaceae</taxon>
        <taxon>Streptomyces</taxon>
    </lineage>
</organism>
<sequence>MSQSKQPVFPLPRDMQLRPWEESDAPALAESCLDPDIQHWNRPAQLTVDEARQKISQWQHRWQKEKAAI</sequence>
<dbReference type="AlphaFoldDB" id="A0A371PQ69"/>
<dbReference type="InterPro" id="IPR016181">
    <property type="entry name" value="Acyl_CoA_acyltransferase"/>
</dbReference>
<feature type="domain" description="N-acetyltransferase" evidence="1">
    <location>
        <begin position="16"/>
        <end position="64"/>
    </location>
</feature>
<name>A0A371PQ69_STRIH</name>
<evidence type="ECO:0000313" key="3">
    <source>
        <dbReference type="Proteomes" id="UP000262477"/>
    </source>
</evidence>